<dbReference type="RefSeq" id="WP_130354333.1">
    <property type="nucleotide sequence ID" value="NZ_SGWY01000004.1"/>
</dbReference>
<dbReference type="PROSITE" id="PS51746">
    <property type="entry name" value="PPM_2"/>
    <property type="match status" value="1"/>
</dbReference>
<dbReference type="OrthoDB" id="9801841at2"/>
<dbReference type="GO" id="GO:0004722">
    <property type="term" value="F:protein serine/threonine phosphatase activity"/>
    <property type="evidence" value="ECO:0007669"/>
    <property type="project" value="InterPro"/>
</dbReference>
<dbReference type="EMBL" id="SGWY01000004">
    <property type="protein sequence ID" value="RZS63595.1"/>
    <property type="molecule type" value="Genomic_DNA"/>
</dbReference>
<protein>
    <submittedName>
        <fullName evidence="3">Protein phosphatase</fullName>
    </submittedName>
</protein>
<dbReference type="SMART" id="SM00332">
    <property type="entry name" value="PP2Cc"/>
    <property type="match status" value="1"/>
</dbReference>
<dbReference type="InterPro" id="IPR036457">
    <property type="entry name" value="PPM-type-like_dom_sf"/>
</dbReference>
<dbReference type="Gene3D" id="3.60.40.10">
    <property type="entry name" value="PPM-type phosphatase domain"/>
    <property type="match status" value="1"/>
</dbReference>
<dbReference type="SMART" id="SM00331">
    <property type="entry name" value="PP2C_SIG"/>
    <property type="match status" value="1"/>
</dbReference>
<keyword evidence="1" id="KW-0812">Transmembrane</keyword>
<comment type="caution">
    <text evidence="3">The sequence shown here is derived from an EMBL/GenBank/DDBJ whole genome shotgun (WGS) entry which is preliminary data.</text>
</comment>
<evidence type="ECO:0000313" key="4">
    <source>
        <dbReference type="Proteomes" id="UP000293289"/>
    </source>
</evidence>
<feature type="domain" description="PPM-type phosphatase" evidence="2">
    <location>
        <begin position="7"/>
        <end position="239"/>
    </location>
</feature>
<dbReference type="InterPro" id="IPR015655">
    <property type="entry name" value="PP2C"/>
</dbReference>
<organism evidence="3 4">
    <name type="scientific">Agromyces ramosus</name>
    <dbReference type="NCBI Taxonomy" id="33879"/>
    <lineage>
        <taxon>Bacteria</taxon>
        <taxon>Bacillati</taxon>
        <taxon>Actinomycetota</taxon>
        <taxon>Actinomycetes</taxon>
        <taxon>Micrococcales</taxon>
        <taxon>Microbacteriaceae</taxon>
        <taxon>Agromyces</taxon>
    </lineage>
</organism>
<dbReference type="Proteomes" id="UP000293289">
    <property type="component" value="Unassembled WGS sequence"/>
</dbReference>
<feature type="transmembrane region" description="Helical" evidence="1">
    <location>
        <begin position="311"/>
        <end position="334"/>
    </location>
</feature>
<keyword evidence="1" id="KW-1133">Transmembrane helix</keyword>
<dbReference type="SUPFAM" id="SSF81606">
    <property type="entry name" value="PP2C-like"/>
    <property type="match status" value="1"/>
</dbReference>
<dbReference type="CDD" id="cd00143">
    <property type="entry name" value="PP2Cc"/>
    <property type="match status" value="1"/>
</dbReference>
<evidence type="ECO:0000313" key="3">
    <source>
        <dbReference type="EMBL" id="RZS63595.1"/>
    </source>
</evidence>
<proteinExistence type="predicted"/>
<dbReference type="InterPro" id="IPR001932">
    <property type="entry name" value="PPM-type_phosphatase-like_dom"/>
</dbReference>
<dbReference type="AlphaFoldDB" id="A0A4Q7M6F1"/>
<gene>
    <name evidence="3" type="ORF">EV187_3503</name>
</gene>
<dbReference type="Pfam" id="PF13672">
    <property type="entry name" value="PP2C_2"/>
    <property type="match status" value="1"/>
</dbReference>
<accession>A0A4Q7M6F1</accession>
<sequence length="409" mass="43991">MATVKASAAVSHVGRVRSNNQDSGYAGRNLFLVADGMGGHAGGDVASAIATRRIAEADGDYASAPDAAAALEGALIAANRELAETVAEHSELTGMGTTVSAVLLDGDRVVISHIGDSRIYLLRSGELSQISTDHTFVQRLVDAGRITAEEAMVHPRRSVLMRVLGDVESSPEIDSMVLDTREGDRWMLCSDGLSGVVSFDELHELLSADAGAKQVADRLVKASLDGGAPDNVTVVVIDIGDPPAPATPPLVVGSAAAPLAFGAAEPVRARGIRLAPFRAHPVQETHFEPDSADYFDELIEEDARRRRRRRLVWSLWIVLLVAAIVAVFVLGYQWTQTRFYVGESNGRVAIYQGIQQDLGPISLHELHTETTIDVADLRTYDQQRVEQTISAGSFSEAHRIVQRLEESVD</sequence>
<keyword evidence="1" id="KW-0472">Membrane</keyword>
<evidence type="ECO:0000256" key="1">
    <source>
        <dbReference type="SAM" id="Phobius"/>
    </source>
</evidence>
<dbReference type="PANTHER" id="PTHR47992">
    <property type="entry name" value="PROTEIN PHOSPHATASE"/>
    <property type="match status" value="1"/>
</dbReference>
<name>A0A4Q7M6F1_9MICO</name>
<keyword evidence="4" id="KW-1185">Reference proteome</keyword>
<reference evidence="3 4" key="1">
    <citation type="submission" date="2019-02" db="EMBL/GenBank/DDBJ databases">
        <title>Genomic Encyclopedia of Type Strains, Phase IV (KMG-IV): sequencing the most valuable type-strain genomes for metagenomic binning, comparative biology and taxonomic classification.</title>
        <authorList>
            <person name="Goeker M."/>
        </authorList>
    </citation>
    <scope>NUCLEOTIDE SEQUENCE [LARGE SCALE GENOMIC DNA]</scope>
    <source>
        <strain evidence="3 4">DSM 43045</strain>
    </source>
</reference>
<evidence type="ECO:0000259" key="2">
    <source>
        <dbReference type="PROSITE" id="PS51746"/>
    </source>
</evidence>